<evidence type="ECO:0000313" key="2">
    <source>
        <dbReference type="EMBL" id="AHJ97086.1"/>
    </source>
</evidence>
<dbReference type="KEGG" id="hsw:Hsw_1491"/>
<name>W8F3C1_9BACT</name>
<evidence type="ECO:0000313" key="3">
    <source>
        <dbReference type="Proteomes" id="UP000019423"/>
    </source>
</evidence>
<protein>
    <submittedName>
        <fullName evidence="2">Uncharacterized protein</fullName>
    </submittedName>
</protein>
<feature type="region of interest" description="Disordered" evidence="1">
    <location>
        <begin position="1"/>
        <end position="53"/>
    </location>
</feature>
<gene>
    <name evidence="2" type="ORF">Hsw_1491</name>
</gene>
<reference evidence="2 3" key="1">
    <citation type="submission" date="2014-01" db="EMBL/GenBank/DDBJ databases">
        <title>Complete genome sequence of ionizing-radiation resistance bacterium Hymenobacter swuensis DY53.</title>
        <authorList>
            <person name="Jung J.-H."/>
            <person name="Jeong S.-W."/>
            <person name="Joe M.-H."/>
            <person name="Cho y.-j."/>
            <person name="Kim M.-K."/>
            <person name="Lim S.-Y."/>
        </authorList>
    </citation>
    <scope>NUCLEOTIDE SEQUENCE [LARGE SCALE GENOMIC DNA]</scope>
    <source>
        <strain evidence="2 3">DY53</strain>
    </source>
</reference>
<dbReference type="HOGENOM" id="CLU_3062355_0_0_10"/>
<evidence type="ECO:0000256" key="1">
    <source>
        <dbReference type="SAM" id="MobiDB-lite"/>
    </source>
</evidence>
<feature type="compositionally biased region" description="Polar residues" evidence="1">
    <location>
        <begin position="14"/>
        <end position="53"/>
    </location>
</feature>
<dbReference type="AlphaFoldDB" id="W8F3C1"/>
<accession>W8F3C1</accession>
<dbReference type="Proteomes" id="UP000019423">
    <property type="component" value="Chromosome"/>
</dbReference>
<sequence>MEFTSNFPPDKRSNQAQERQQNTSRNFNGIQWPATSNNVSCQPPNQQARNEHE</sequence>
<proteinExistence type="predicted"/>
<dbReference type="EMBL" id="CP007145">
    <property type="protein sequence ID" value="AHJ97086.1"/>
    <property type="molecule type" value="Genomic_DNA"/>
</dbReference>
<keyword evidence="3" id="KW-1185">Reference proteome</keyword>
<organism evidence="2 3">
    <name type="scientific">Hymenobacter swuensis DY53</name>
    <dbReference type="NCBI Taxonomy" id="1227739"/>
    <lineage>
        <taxon>Bacteria</taxon>
        <taxon>Pseudomonadati</taxon>
        <taxon>Bacteroidota</taxon>
        <taxon>Cytophagia</taxon>
        <taxon>Cytophagales</taxon>
        <taxon>Hymenobacteraceae</taxon>
        <taxon>Hymenobacter</taxon>
    </lineage>
</organism>